<keyword evidence="4" id="KW-1185">Reference proteome</keyword>
<sequence length="156" mass="17130">MAIKKKLLIVVHTPSANTQLLAEAAYRGASHPDFDTIEVTLTQPLKTTVEDVLECDAILLGTTENFGYMSGAMKDFFDRIYYPCLEHTEALPYAIFIRAGIDGSGTKQAMEKIITGLRWKPVHETLILQGSYQTSFEGEVEELGLTIAAGLDAGIF</sequence>
<accession>A0A4R1F511</accession>
<proteinExistence type="predicted"/>
<gene>
    <name evidence="3" type="ORF">EV695_1336</name>
</gene>
<dbReference type="Gene3D" id="3.40.50.360">
    <property type="match status" value="1"/>
</dbReference>
<dbReference type="Proteomes" id="UP000294887">
    <property type="component" value="Unassembled WGS sequence"/>
</dbReference>
<feature type="domain" description="NADPH-dependent FMN reductase-like" evidence="2">
    <location>
        <begin position="41"/>
        <end position="122"/>
    </location>
</feature>
<dbReference type="OrthoDB" id="5736081at2"/>
<evidence type="ECO:0000313" key="4">
    <source>
        <dbReference type="Proteomes" id="UP000294887"/>
    </source>
</evidence>
<keyword evidence="1" id="KW-0288">FMN</keyword>
<evidence type="ECO:0000313" key="3">
    <source>
        <dbReference type="EMBL" id="TCJ86838.1"/>
    </source>
</evidence>
<comment type="caution">
    <text evidence="3">The sequence shown here is derived from an EMBL/GenBank/DDBJ whole genome shotgun (WGS) entry which is preliminary data.</text>
</comment>
<dbReference type="EMBL" id="SMFQ01000003">
    <property type="protein sequence ID" value="TCJ86838.1"/>
    <property type="molecule type" value="Genomic_DNA"/>
</dbReference>
<evidence type="ECO:0000259" key="2">
    <source>
        <dbReference type="Pfam" id="PF03358"/>
    </source>
</evidence>
<protein>
    <recommendedName>
        <fullName evidence="2">NADPH-dependent FMN reductase-like domain-containing protein</fullName>
    </recommendedName>
</protein>
<name>A0A4R1F511_9GAMM</name>
<dbReference type="InterPro" id="IPR029039">
    <property type="entry name" value="Flavoprotein-like_sf"/>
</dbReference>
<organism evidence="3 4">
    <name type="scientific">Cocleimonas flava</name>
    <dbReference type="NCBI Taxonomy" id="634765"/>
    <lineage>
        <taxon>Bacteria</taxon>
        <taxon>Pseudomonadati</taxon>
        <taxon>Pseudomonadota</taxon>
        <taxon>Gammaproteobacteria</taxon>
        <taxon>Thiotrichales</taxon>
        <taxon>Thiotrichaceae</taxon>
        <taxon>Cocleimonas</taxon>
    </lineage>
</organism>
<dbReference type="Pfam" id="PF03358">
    <property type="entry name" value="FMN_red"/>
    <property type="match status" value="1"/>
</dbReference>
<dbReference type="InterPro" id="IPR005025">
    <property type="entry name" value="FMN_Rdtase-like_dom"/>
</dbReference>
<dbReference type="SUPFAM" id="SSF52218">
    <property type="entry name" value="Flavoproteins"/>
    <property type="match status" value="1"/>
</dbReference>
<keyword evidence="1" id="KW-0285">Flavoprotein</keyword>
<dbReference type="AlphaFoldDB" id="A0A4R1F511"/>
<reference evidence="3 4" key="1">
    <citation type="submission" date="2019-03" db="EMBL/GenBank/DDBJ databases">
        <title>Genomic Encyclopedia of Type Strains, Phase IV (KMG-IV): sequencing the most valuable type-strain genomes for metagenomic binning, comparative biology and taxonomic classification.</title>
        <authorList>
            <person name="Goeker M."/>
        </authorList>
    </citation>
    <scope>NUCLEOTIDE SEQUENCE [LARGE SCALE GENOMIC DNA]</scope>
    <source>
        <strain evidence="3 4">DSM 24830</strain>
    </source>
</reference>
<dbReference type="RefSeq" id="WP_131905169.1">
    <property type="nucleotide sequence ID" value="NZ_BAAAFU010000004.1"/>
</dbReference>
<dbReference type="GO" id="GO:0016491">
    <property type="term" value="F:oxidoreductase activity"/>
    <property type="evidence" value="ECO:0007669"/>
    <property type="project" value="InterPro"/>
</dbReference>
<evidence type="ECO:0000256" key="1">
    <source>
        <dbReference type="ARBA" id="ARBA00022643"/>
    </source>
</evidence>